<reference evidence="1" key="1">
    <citation type="submission" date="2022-08" db="EMBL/GenBank/DDBJ databases">
        <authorList>
            <person name="Gutierrez-Valencia J."/>
        </authorList>
    </citation>
    <scope>NUCLEOTIDE SEQUENCE</scope>
</reference>
<protein>
    <submittedName>
        <fullName evidence="1">Uncharacterized protein</fullName>
    </submittedName>
</protein>
<organism evidence="1 2">
    <name type="scientific">Linum tenue</name>
    <dbReference type="NCBI Taxonomy" id="586396"/>
    <lineage>
        <taxon>Eukaryota</taxon>
        <taxon>Viridiplantae</taxon>
        <taxon>Streptophyta</taxon>
        <taxon>Embryophyta</taxon>
        <taxon>Tracheophyta</taxon>
        <taxon>Spermatophyta</taxon>
        <taxon>Magnoliopsida</taxon>
        <taxon>eudicotyledons</taxon>
        <taxon>Gunneridae</taxon>
        <taxon>Pentapetalae</taxon>
        <taxon>rosids</taxon>
        <taxon>fabids</taxon>
        <taxon>Malpighiales</taxon>
        <taxon>Linaceae</taxon>
        <taxon>Linum</taxon>
    </lineage>
</organism>
<dbReference type="AlphaFoldDB" id="A0AAV0N4Z1"/>
<sequence>MKDSTTWLHLHSGHPSTTSYGASVVFSQQSPQSMQEMASPLLL</sequence>
<gene>
    <name evidence="1" type="ORF">LITE_LOCUS31670</name>
</gene>
<evidence type="ECO:0000313" key="1">
    <source>
        <dbReference type="EMBL" id="CAI0453655.1"/>
    </source>
</evidence>
<comment type="caution">
    <text evidence="1">The sequence shown here is derived from an EMBL/GenBank/DDBJ whole genome shotgun (WGS) entry which is preliminary data.</text>
</comment>
<evidence type="ECO:0000313" key="2">
    <source>
        <dbReference type="Proteomes" id="UP001154282"/>
    </source>
</evidence>
<dbReference type="Proteomes" id="UP001154282">
    <property type="component" value="Unassembled WGS sequence"/>
</dbReference>
<keyword evidence="2" id="KW-1185">Reference proteome</keyword>
<proteinExistence type="predicted"/>
<accession>A0AAV0N4Z1</accession>
<name>A0AAV0N4Z1_9ROSI</name>
<dbReference type="EMBL" id="CAMGYJ010000008">
    <property type="protein sequence ID" value="CAI0453655.1"/>
    <property type="molecule type" value="Genomic_DNA"/>
</dbReference>